<reference evidence="2" key="1">
    <citation type="journal article" date="2005" name="Nature">
        <title>The map-based sequence of the rice genome.</title>
        <authorList>
            <consortium name="International rice genome sequencing project (IRGSP)"/>
            <person name="Matsumoto T."/>
            <person name="Wu J."/>
            <person name="Kanamori H."/>
            <person name="Katayose Y."/>
            <person name="Fujisawa M."/>
            <person name="Namiki N."/>
            <person name="Mizuno H."/>
            <person name="Yamamoto K."/>
            <person name="Antonio B.A."/>
            <person name="Baba T."/>
            <person name="Sakata K."/>
            <person name="Nagamura Y."/>
            <person name="Aoki H."/>
            <person name="Arikawa K."/>
            <person name="Arita K."/>
            <person name="Bito T."/>
            <person name="Chiden Y."/>
            <person name="Fujitsuka N."/>
            <person name="Fukunaka R."/>
            <person name="Hamada M."/>
            <person name="Harada C."/>
            <person name="Hayashi A."/>
            <person name="Hijishita S."/>
            <person name="Honda M."/>
            <person name="Hosokawa S."/>
            <person name="Ichikawa Y."/>
            <person name="Idonuma A."/>
            <person name="Iijima M."/>
            <person name="Ikeda M."/>
            <person name="Ikeno M."/>
            <person name="Ito K."/>
            <person name="Ito S."/>
            <person name="Ito T."/>
            <person name="Ito Y."/>
            <person name="Ito Y."/>
            <person name="Iwabuchi A."/>
            <person name="Kamiya K."/>
            <person name="Karasawa W."/>
            <person name="Kurita K."/>
            <person name="Katagiri S."/>
            <person name="Kikuta A."/>
            <person name="Kobayashi H."/>
            <person name="Kobayashi N."/>
            <person name="Machita K."/>
            <person name="Maehara T."/>
            <person name="Masukawa M."/>
            <person name="Mizubayashi T."/>
            <person name="Mukai Y."/>
            <person name="Nagasaki H."/>
            <person name="Nagata Y."/>
            <person name="Naito S."/>
            <person name="Nakashima M."/>
            <person name="Nakama Y."/>
            <person name="Nakamichi Y."/>
            <person name="Nakamura M."/>
            <person name="Meguro A."/>
            <person name="Negishi M."/>
            <person name="Ohta I."/>
            <person name="Ohta T."/>
            <person name="Okamoto M."/>
            <person name="Ono N."/>
            <person name="Saji S."/>
            <person name="Sakaguchi M."/>
            <person name="Sakai K."/>
            <person name="Shibata M."/>
            <person name="Shimokawa T."/>
            <person name="Song J."/>
            <person name="Takazaki Y."/>
            <person name="Terasawa K."/>
            <person name="Tsugane M."/>
            <person name="Tsuji K."/>
            <person name="Ueda S."/>
            <person name="Waki K."/>
            <person name="Yamagata H."/>
            <person name="Yamamoto M."/>
            <person name="Yamamoto S."/>
            <person name="Yamane H."/>
            <person name="Yoshiki S."/>
            <person name="Yoshihara R."/>
            <person name="Yukawa K."/>
            <person name="Zhong H."/>
            <person name="Yano M."/>
            <person name="Yuan Q."/>
            <person name="Ouyang S."/>
            <person name="Liu J."/>
            <person name="Jones K.M."/>
            <person name="Gansberger K."/>
            <person name="Moffat K."/>
            <person name="Hill J."/>
            <person name="Bera J."/>
            <person name="Fadrosh D."/>
            <person name="Jin S."/>
            <person name="Johri S."/>
            <person name="Kim M."/>
            <person name="Overton L."/>
            <person name="Reardon M."/>
            <person name="Tsitrin T."/>
            <person name="Vuong H."/>
            <person name="Weaver B."/>
            <person name="Ciecko A."/>
            <person name="Tallon L."/>
            <person name="Jackson J."/>
            <person name="Pai G."/>
            <person name="Aken S.V."/>
            <person name="Utterback T."/>
            <person name="Reidmuller S."/>
            <person name="Feldblyum T."/>
            <person name="Hsiao J."/>
            <person name="Zismann V."/>
            <person name="Iobst S."/>
            <person name="de Vazeille A.R."/>
            <person name="Buell C.R."/>
            <person name="Ying K."/>
            <person name="Li Y."/>
            <person name="Lu T."/>
            <person name="Huang Y."/>
            <person name="Zhao Q."/>
            <person name="Feng Q."/>
            <person name="Zhang L."/>
            <person name="Zhu J."/>
            <person name="Weng Q."/>
            <person name="Mu J."/>
            <person name="Lu Y."/>
            <person name="Fan D."/>
            <person name="Liu Y."/>
            <person name="Guan J."/>
            <person name="Zhang Y."/>
            <person name="Yu S."/>
            <person name="Liu X."/>
            <person name="Zhang Y."/>
            <person name="Hong G."/>
            <person name="Han B."/>
            <person name="Choisne N."/>
            <person name="Demange N."/>
            <person name="Orjeda G."/>
            <person name="Samain S."/>
            <person name="Cattolico L."/>
            <person name="Pelletier E."/>
            <person name="Couloux A."/>
            <person name="Segurens B."/>
            <person name="Wincker P."/>
            <person name="D'Hont A."/>
            <person name="Scarpelli C."/>
            <person name="Weissenbach J."/>
            <person name="Salanoubat M."/>
            <person name="Quetier F."/>
            <person name="Yu Y."/>
            <person name="Kim H.R."/>
            <person name="Rambo T."/>
            <person name="Currie J."/>
            <person name="Collura K."/>
            <person name="Luo M."/>
            <person name="Yang T."/>
            <person name="Ammiraju J.S.S."/>
            <person name="Engler F."/>
            <person name="Soderlund C."/>
            <person name="Wing R.A."/>
            <person name="Palmer L.E."/>
            <person name="de la Bastide M."/>
            <person name="Spiegel L."/>
            <person name="Nascimento L."/>
            <person name="Zutavern T."/>
            <person name="O'Shaughnessy A."/>
            <person name="Dike S."/>
            <person name="Dedhia N."/>
            <person name="Preston R."/>
            <person name="Balija V."/>
            <person name="McCombie W.R."/>
            <person name="Chow T."/>
            <person name="Chen H."/>
            <person name="Chung M."/>
            <person name="Chen C."/>
            <person name="Shaw J."/>
            <person name="Wu H."/>
            <person name="Hsiao K."/>
            <person name="Chao Y."/>
            <person name="Chu M."/>
            <person name="Cheng C."/>
            <person name="Hour A."/>
            <person name="Lee P."/>
            <person name="Lin S."/>
            <person name="Lin Y."/>
            <person name="Liou J."/>
            <person name="Liu S."/>
            <person name="Hsing Y."/>
            <person name="Raghuvanshi S."/>
            <person name="Mohanty A."/>
            <person name="Bharti A.K."/>
            <person name="Gaur A."/>
            <person name="Gupta V."/>
            <person name="Kumar D."/>
            <person name="Ravi V."/>
            <person name="Vij S."/>
            <person name="Kapur A."/>
            <person name="Khurana P."/>
            <person name="Khurana P."/>
            <person name="Khurana J.P."/>
            <person name="Tyagi A.K."/>
            <person name="Gaikwad K."/>
            <person name="Singh A."/>
            <person name="Dalal V."/>
            <person name="Srivastava S."/>
            <person name="Dixit A."/>
            <person name="Pal A.K."/>
            <person name="Ghazi I.A."/>
            <person name="Yadav M."/>
            <person name="Pandit A."/>
            <person name="Bhargava A."/>
            <person name="Sureshbabu K."/>
            <person name="Batra K."/>
            <person name="Sharma T.R."/>
            <person name="Mohapatra T."/>
            <person name="Singh N.K."/>
            <person name="Messing J."/>
            <person name="Nelson A.B."/>
            <person name="Fuks G."/>
            <person name="Kavchok S."/>
            <person name="Keizer G."/>
            <person name="Linton E."/>
            <person name="Llaca V."/>
            <person name="Song R."/>
            <person name="Tanyolac B."/>
            <person name="Young S."/>
            <person name="Ho-Il K."/>
            <person name="Hahn J.H."/>
            <person name="Sangsakoo G."/>
            <person name="Vanavichit A."/>
            <person name="de Mattos Luiz.A.T."/>
            <person name="Zimmer P.D."/>
            <person name="Malone G."/>
            <person name="Dellagostin O."/>
            <person name="de Oliveira A.C."/>
            <person name="Bevan M."/>
            <person name="Bancroft I."/>
            <person name="Minx P."/>
            <person name="Cordum H."/>
            <person name="Wilson R."/>
            <person name="Cheng Z."/>
            <person name="Jin W."/>
            <person name="Jiang J."/>
            <person name="Leong S.A."/>
            <person name="Iwama H."/>
            <person name="Gojobori T."/>
            <person name="Itoh T."/>
            <person name="Niimura Y."/>
            <person name="Fujii Y."/>
            <person name="Habara T."/>
            <person name="Sakai H."/>
            <person name="Sato Y."/>
            <person name="Wilson G."/>
            <person name="Kumar K."/>
            <person name="McCouch S."/>
            <person name="Juretic N."/>
            <person name="Hoen D."/>
            <person name="Wright S."/>
            <person name="Bruskiewich R."/>
            <person name="Bureau T."/>
            <person name="Miyao A."/>
            <person name="Hirochika H."/>
            <person name="Nishikawa T."/>
            <person name="Kadowaki K."/>
            <person name="Sugiura M."/>
            <person name="Burr B."/>
            <person name="Sasaki T."/>
        </authorList>
    </citation>
    <scope>NUCLEOTIDE SEQUENCE [LARGE SCALE GENOMIC DNA]</scope>
    <source>
        <strain evidence="2">cv. Nipponbare</strain>
    </source>
</reference>
<evidence type="ECO:0000313" key="2">
    <source>
        <dbReference type="Proteomes" id="UP000000763"/>
    </source>
</evidence>
<sequence length="63" mass="7214">MAKRHHNYARRQEGLASIRVNLAPIIVPALTTIPMEWLTVGGNNIQVYGFVELRIPNSKKPWF</sequence>
<evidence type="ECO:0000313" key="1">
    <source>
        <dbReference type="EMBL" id="BAD36251.1"/>
    </source>
</evidence>
<dbReference type="Proteomes" id="UP000000763">
    <property type="component" value="Chromosome 9"/>
</dbReference>
<protein>
    <submittedName>
        <fullName evidence="1">Uncharacterized protein</fullName>
    </submittedName>
</protein>
<gene>
    <name evidence="1" type="primary">P0465E03.15</name>
</gene>
<dbReference type="AlphaFoldDB" id="Q69N35"/>
<name>Q69N35_ORYSJ</name>
<proteinExistence type="predicted"/>
<reference evidence="2" key="2">
    <citation type="journal article" date="2008" name="Nucleic Acids Res.">
        <title>The rice annotation project database (RAP-DB): 2008 update.</title>
        <authorList>
            <consortium name="The rice annotation project (RAP)"/>
        </authorList>
    </citation>
    <scope>GENOME REANNOTATION</scope>
    <source>
        <strain evidence="2">cv. Nipponbare</strain>
    </source>
</reference>
<organism evidence="1 2">
    <name type="scientific">Oryza sativa subsp. japonica</name>
    <name type="common">Rice</name>
    <dbReference type="NCBI Taxonomy" id="39947"/>
    <lineage>
        <taxon>Eukaryota</taxon>
        <taxon>Viridiplantae</taxon>
        <taxon>Streptophyta</taxon>
        <taxon>Embryophyta</taxon>
        <taxon>Tracheophyta</taxon>
        <taxon>Spermatophyta</taxon>
        <taxon>Magnoliopsida</taxon>
        <taxon>Liliopsida</taxon>
        <taxon>Poales</taxon>
        <taxon>Poaceae</taxon>
        <taxon>BOP clade</taxon>
        <taxon>Oryzoideae</taxon>
        <taxon>Oryzeae</taxon>
        <taxon>Oryzinae</taxon>
        <taxon>Oryza</taxon>
        <taxon>Oryza sativa</taxon>
    </lineage>
</organism>
<dbReference type="EMBL" id="AP005707">
    <property type="protein sequence ID" value="BAD36251.1"/>
    <property type="molecule type" value="Genomic_DNA"/>
</dbReference>
<accession>Q69N35</accession>